<evidence type="ECO:0000313" key="8">
    <source>
        <dbReference type="EMBL" id="KAK3237168.1"/>
    </source>
</evidence>
<evidence type="ECO:0000256" key="7">
    <source>
        <dbReference type="RuleBase" id="RU003567"/>
    </source>
</evidence>
<dbReference type="Gene3D" id="3.90.226.10">
    <property type="entry name" value="2-enoyl-CoA Hydratase, Chain A, domain 1"/>
    <property type="match status" value="1"/>
</dbReference>
<dbReference type="EMBL" id="LGRX02034684">
    <property type="protein sequence ID" value="KAK3237168.1"/>
    <property type="molecule type" value="Genomic_DNA"/>
</dbReference>
<protein>
    <recommendedName>
        <fullName evidence="7">ATP-dependent Clp protease proteolytic subunit</fullName>
    </recommendedName>
</protein>
<dbReference type="InterPro" id="IPR033135">
    <property type="entry name" value="ClpP_His_AS"/>
</dbReference>
<evidence type="ECO:0000256" key="6">
    <source>
        <dbReference type="PROSITE-ProRule" id="PRU10086"/>
    </source>
</evidence>
<comment type="catalytic activity">
    <reaction evidence="5 6">
        <text>Hydrolysis of proteins to small peptides in the presence of ATP and magnesium. alpha-casein is the usual test substrate. In the absence of ATP, only oligopeptides shorter than five residues are hydrolyzed (such as succinyl-Leu-Tyr-|-NHMec, and Leu-Tyr-Leu-|-Tyr-Trp, in which cleavage of the -Tyr-|-Leu- and -Tyr-|-Trp bonds also occurs).</text>
        <dbReference type="EC" id="3.4.21.92"/>
    </reaction>
</comment>
<feature type="active site" evidence="6">
    <location>
        <position position="187"/>
    </location>
</feature>
<dbReference type="GO" id="GO:0006515">
    <property type="term" value="P:protein quality control for misfolded or incompletely synthesized proteins"/>
    <property type="evidence" value="ECO:0007669"/>
    <property type="project" value="TreeGrafter"/>
</dbReference>
<keyword evidence="3" id="KW-0378">Hydrolase</keyword>
<dbReference type="HAMAP" id="MF_00444">
    <property type="entry name" value="ClpP"/>
    <property type="match status" value="1"/>
</dbReference>
<dbReference type="PANTHER" id="PTHR10381:SF46">
    <property type="entry name" value="ATP-DEPENDENT CLP PROTEASE PROTEOLYTIC SUBUNIT-RELATED PROTEIN 2, CHLOROPLASTIC"/>
    <property type="match status" value="1"/>
</dbReference>
<keyword evidence="4" id="KW-0720">Serine protease</keyword>
<dbReference type="InterPro" id="IPR029045">
    <property type="entry name" value="ClpP/crotonase-like_dom_sf"/>
</dbReference>
<evidence type="ECO:0000256" key="4">
    <source>
        <dbReference type="ARBA" id="ARBA00022825"/>
    </source>
</evidence>
<dbReference type="PRINTS" id="PR00127">
    <property type="entry name" value="CLPPROTEASEP"/>
</dbReference>
<reference evidence="8 9" key="1">
    <citation type="journal article" date="2015" name="Genome Biol. Evol.">
        <title>Comparative Genomics of a Bacterivorous Green Alga Reveals Evolutionary Causalities and Consequences of Phago-Mixotrophic Mode of Nutrition.</title>
        <authorList>
            <person name="Burns J.A."/>
            <person name="Paasch A."/>
            <person name="Narechania A."/>
            <person name="Kim E."/>
        </authorList>
    </citation>
    <scope>NUCLEOTIDE SEQUENCE [LARGE SCALE GENOMIC DNA]</scope>
    <source>
        <strain evidence="8 9">PLY_AMNH</strain>
    </source>
</reference>
<dbReference type="Pfam" id="PF00574">
    <property type="entry name" value="CLP_protease"/>
    <property type="match status" value="1"/>
</dbReference>
<sequence>MNDRNTMVDSQRMSIPTGYSGFRTDSGNLAQKQPKSFSTAVRNSTNIRVGRKGPVKQTTKMMPIGVPRVPYRTPKENTWQWVDIWNCLYRERIIFVGQQINEELGNQLVGTLLYLDSIDNGKDIYLYINSMGGEIVPTLALHDTMRACKSDVGTVAFGGAMAMAGLLLSCGAKGKRCALPNTKIMLHQPSGTARGQAADIHNEARELLRLRRYLLQVMSKSMDRPVDVIKEDFGRDKYFSAEAAKEYGPVFCDYGVPKESVQGYEYTPTHRRVGCVGENMDWSEIHLDGVMYNML</sequence>
<evidence type="ECO:0000256" key="2">
    <source>
        <dbReference type="ARBA" id="ARBA00022670"/>
    </source>
</evidence>
<accession>A0AAE0BJR6</accession>
<gene>
    <name evidence="8" type="ORF">CYMTET_52721</name>
</gene>
<evidence type="ECO:0000256" key="3">
    <source>
        <dbReference type="ARBA" id="ARBA00022801"/>
    </source>
</evidence>
<dbReference type="CDD" id="cd07017">
    <property type="entry name" value="S14_ClpP_2"/>
    <property type="match status" value="1"/>
</dbReference>
<comment type="caution">
    <text evidence="8">The sequence shown here is derived from an EMBL/GenBank/DDBJ whole genome shotgun (WGS) entry which is preliminary data.</text>
</comment>
<evidence type="ECO:0000313" key="9">
    <source>
        <dbReference type="Proteomes" id="UP001190700"/>
    </source>
</evidence>
<organism evidence="8 9">
    <name type="scientific">Cymbomonas tetramitiformis</name>
    <dbReference type="NCBI Taxonomy" id="36881"/>
    <lineage>
        <taxon>Eukaryota</taxon>
        <taxon>Viridiplantae</taxon>
        <taxon>Chlorophyta</taxon>
        <taxon>Pyramimonadophyceae</taxon>
        <taxon>Pyramimonadales</taxon>
        <taxon>Pyramimonadaceae</taxon>
        <taxon>Cymbomonas</taxon>
    </lineage>
</organism>
<name>A0AAE0BJR6_9CHLO</name>
<dbReference type="GO" id="GO:0009536">
    <property type="term" value="C:plastid"/>
    <property type="evidence" value="ECO:0007669"/>
    <property type="project" value="UniProtKB-ARBA"/>
</dbReference>
<dbReference type="GO" id="GO:0009368">
    <property type="term" value="C:endopeptidase Clp complex"/>
    <property type="evidence" value="ECO:0007669"/>
    <property type="project" value="TreeGrafter"/>
</dbReference>
<dbReference type="InterPro" id="IPR001907">
    <property type="entry name" value="ClpP"/>
</dbReference>
<dbReference type="AlphaFoldDB" id="A0AAE0BJR6"/>
<keyword evidence="2" id="KW-0645">Protease</keyword>
<comment type="similarity">
    <text evidence="1 7">Belongs to the peptidase S14 family.</text>
</comment>
<dbReference type="SUPFAM" id="SSF52096">
    <property type="entry name" value="ClpP/crotonase"/>
    <property type="match status" value="1"/>
</dbReference>
<keyword evidence="9" id="KW-1185">Reference proteome</keyword>
<dbReference type="Proteomes" id="UP001190700">
    <property type="component" value="Unassembled WGS sequence"/>
</dbReference>
<dbReference type="PROSITE" id="PS00382">
    <property type="entry name" value="CLP_PROTEASE_HIS"/>
    <property type="match status" value="1"/>
</dbReference>
<dbReference type="GO" id="GO:0004252">
    <property type="term" value="F:serine-type endopeptidase activity"/>
    <property type="evidence" value="ECO:0007669"/>
    <property type="project" value="UniProtKB-EC"/>
</dbReference>
<evidence type="ECO:0000256" key="5">
    <source>
        <dbReference type="ARBA" id="ARBA00034021"/>
    </source>
</evidence>
<dbReference type="InterPro" id="IPR023562">
    <property type="entry name" value="ClpP/TepA"/>
</dbReference>
<evidence type="ECO:0000256" key="1">
    <source>
        <dbReference type="ARBA" id="ARBA00007039"/>
    </source>
</evidence>
<dbReference type="GO" id="GO:0051117">
    <property type="term" value="F:ATPase binding"/>
    <property type="evidence" value="ECO:0007669"/>
    <property type="project" value="TreeGrafter"/>
</dbReference>
<dbReference type="PANTHER" id="PTHR10381">
    <property type="entry name" value="ATP-DEPENDENT CLP PROTEASE PROTEOLYTIC SUBUNIT"/>
    <property type="match status" value="1"/>
</dbReference>
<proteinExistence type="inferred from homology"/>
<dbReference type="GO" id="GO:0004176">
    <property type="term" value="F:ATP-dependent peptidase activity"/>
    <property type="evidence" value="ECO:0007669"/>
    <property type="project" value="InterPro"/>
</dbReference>